<accession>A0AAW6CDC3</accession>
<protein>
    <recommendedName>
        <fullName evidence="3">Helix-turn-helix domain-containing protein</fullName>
    </recommendedName>
</protein>
<comment type="caution">
    <text evidence="1">The sequence shown here is derived from an EMBL/GenBank/DDBJ whole genome shotgun (WGS) entry which is preliminary data.</text>
</comment>
<dbReference type="RefSeq" id="WP_152970509.1">
    <property type="nucleotide sequence ID" value="NZ_JADMVZ010000006.1"/>
</dbReference>
<evidence type="ECO:0008006" key="3">
    <source>
        <dbReference type="Google" id="ProtNLM"/>
    </source>
</evidence>
<dbReference type="Proteomes" id="UP001211173">
    <property type="component" value="Unassembled WGS sequence"/>
</dbReference>
<evidence type="ECO:0000313" key="2">
    <source>
        <dbReference type="Proteomes" id="UP001211173"/>
    </source>
</evidence>
<reference evidence="1" key="1">
    <citation type="submission" date="2023-01" db="EMBL/GenBank/DDBJ databases">
        <title>Human gut microbiome strain richness.</title>
        <authorList>
            <person name="Chen-Liaw A."/>
        </authorList>
    </citation>
    <scope>NUCLEOTIDE SEQUENCE</scope>
    <source>
        <strain evidence="1">1001287st1_F4_1001285I_161205</strain>
    </source>
</reference>
<dbReference type="AlphaFoldDB" id="A0AAW6CDC3"/>
<gene>
    <name evidence="1" type="ORF">PNE06_03860</name>
</gene>
<proteinExistence type="predicted"/>
<evidence type="ECO:0000313" key="1">
    <source>
        <dbReference type="EMBL" id="MDB7932205.1"/>
    </source>
</evidence>
<organism evidence="1 2">
    <name type="scientific">Flavonifractor plautii</name>
    <name type="common">Fusobacterium plautii</name>
    <dbReference type="NCBI Taxonomy" id="292800"/>
    <lineage>
        <taxon>Bacteria</taxon>
        <taxon>Bacillati</taxon>
        <taxon>Bacillota</taxon>
        <taxon>Clostridia</taxon>
        <taxon>Eubacteriales</taxon>
        <taxon>Oscillospiraceae</taxon>
        <taxon>Flavonifractor</taxon>
    </lineage>
</organism>
<sequence length="154" mass="18051">MQNVEIYQHMRKKKNNYRTYINNYAALFPILPDGIRWTGMWYRILKTYSGQYNSFPQFAFARGAVYNYITERERAFEFMEGCVKMRMRTIDQAAEYVRAIDPDTALTKTAIRRKVIAGEIPSSRAGRKYLLDLDRLEEFLFTPSGSGDTEVMRG</sequence>
<name>A0AAW6CDC3_FLAPL</name>
<dbReference type="EMBL" id="JAQLWV010000004">
    <property type="protein sequence ID" value="MDB7932205.1"/>
    <property type="molecule type" value="Genomic_DNA"/>
</dbReference>